<evidence type="ECO:0000313" key="1">
    <source>
        <dbReference type="EMBL" id="GIZ04784.1"/>
    </source>
</evidence>
<dbReference type="AlphaFoldDB" id="A0AAV4YE41"/>
<reference evidence="1 2" key="1">
    <citation type="submission" date="2021-06" db="EMBL/GenBank/DDBJ databases">
        <title>Caerostris extrusa draft genome.</title>
        <authorList>
            <person name="Kono N."/>
            <person name="Arakawa K."/>
        </authorList>
    </citation>
    <scope>NUCLEOTIDE SEQUENCE [LARGE SCALE GENOMIC DNA]</scope>
</reference>
<accession>A0AAV4YE41</accession>
<dbReference type="Proteomes" id="UP001054945">
    <property type="component" value="Unassembled WGS sequence"/>
</dbReference>
<gene>
    <name evidence="1" type="ORF">CEXT_696351</name>
</gene>
<comment type="caution">
    <text evidence="1">The sequence shown here is derived from an EMBL/GenBank/DDBJ whole genome shotgun (WGS) entry which is preliminary data.</text>
</comment>
<organism evidence="1 2">
    <name type="scientific">Caerostris extrusa</name>
    <name type="common">Bark spider</name>
    <name type="synonym">Caerostris bankana</name>
    <dbReference type="NCBI Taxonomy" id="172846"/>
    <lineage>
        <taxon>Eukaryota</taxon>
        <taxon>Metazoa</taxon>
        <taxon>Ecdysozoa</taxon>
        <taxon>Arthropoda</taxon>
        <taxon>Chelicerata</taxon>
        <taxon>Arachnida</taxon>
        <taxon>Araneae</taxon>
        <taxon>Araneomorphae</taxon>
        <taxon>Entelegynae</taxon>
        <taxon>Araneoidea</taxon>
        <taxon>Araneidae</taxon>
        <taxon>Caerostris</taxon>
    </lineage>
</organism>
<name>A0AAV4YE41_CAEEX</name>
<evidence type="ECO:0008006" key="3">
    <source>
        <dbReference type="Google" id="ProtNLM"/>
    </source>
</evidence>
<proteinExistence type="predicted"/>
<dbReference type="EMBL" id="BPLR01019135">
    <property type="protein sequence ID" value="GIZ04784.1"/>
    <property type="molecule type" value="Genomic_DNA"/>
</dbReference>
<keyword evidence="2" id="KW-1185">Reference proteome</keyword>
<protein>
    <recommendedName>
        <fullName evidence="3">Maturase K</fullName>
    </recommendedName>
</protein>
<evidence type="ECO:0000313" key="2">
    <source>
        <dbReference type="Proteomes" id="UP001054945"/>
    </source>
</evidence>
<sequence length="95" mass="11307">MCDIAPNEMKSLFREQVFWPTSTRPWLQLPRLHIEIGRLISYLSLRDEKSFIISSTSRDTIFSSHWVDTLVWSRSFQTGRCFKEALFGYKYLLIN</sequence>